<name>A0A8J9ZKU1_BRALA</name>
<feature type="compositionally biased region" description="Low complexity" evidence="1">
    <location>
        <begin position="105"/>
        <end position="139"/>
    </location>
</feature>
<keyword evidence="3" id="KW-1185">Reference proteome</keyword>
<protein>
    <submittedName>
        <fullName evidence="2">Hypp1531 protein</fullName>
    </submittedName>
</protein>
<evidence type="ECO:0000313" key="3">
    <source>
        <dbReference type="Proteomes" id="UP000838412"/>
    </source>
</evidence>
<feature type="region of interest" description="Disordered" evidence="1">
    <location>
        <begin position="105"/>
        <end position="174"/>
    </location>
</feature>
<sequence length="174" mass="18220">MYCPSITTAHYSPDVSSALLFDFYSSPSLGAQLARQYFLITSRPDASCGGRINNPADFRLDSTVNRSCTMAGSPADPDAGTNDPSETEDKPVEIAELFKAPAARSAAGRAAVPGAPAARSAAGRAAVPGARGDSRASGSGSPGKRDRNKKAREQTNLFKAQMKVGSKLTCSRHR</sequence>
<dbReference type="Proteomes" id="UP000838412">
    <property type="component" value="Chromosome 2"/>
</dbReference>
<evidence type="ECO:0000256" key="1">
    <source>
        <dbReference type="SAM" id="MobiDB-lite"/>
    </source>
</evidence>
<dbReference type="EMBL" id="OV696687">
    <property type="protein sequence ID" value="CAH1255442.1"/>
    <property type="molecule type" value="Genomic_DNA"/>
</dbReference>
<proteinExistence type="predicted"/>
<evidence type="ECO:0000313" key="2">
    <source>
        <dbReference type="EMBL" id="CAH1255442.1"/>
    </source>
</evidence>
<accession>A0A8J9ZKU1</accession>
<feature type="region of interest" description="Disordered" evidence="1">
    <location>
        <begin position="68"/>
        <end position="90"/>
    </location>
</feature>
<organism evidence="2 3">
    <name type="scientific">Branchiostoma lanceolatum</name>
    <name type="common">Common lancelet</name>
    <name type="synonym">Amphioxus lanceolatum</name>
    <dbReference type="NCBI Taxonomy" id="7740"/>
    <lineage>
        <taxon>Eukaryota</taxon>
        <taxon>Metazoa</taxon>
        <taxon>Chordata</taxon>
        <taxon>Cephalochordata</taxon>
        <taxon>Leptocardii</taxon>
        <taxon>Amphioxiformes</taxon>
        <taxon>Branchiostomatidae</taxon>
        <taxon>Branchiostoma</taxon>
    </lineage>
</organism>
<dbReference type="AlphaFoldDB" id="A0A8J9ZKU1"/>
<gene>
    <name evidence="2" type="primary">Hypp1531</name>
    <name evidence="2" type="ORF">BLAG_LOCUS14492</name>
</gene>
<reference evidence="2" key="1">
    <citation type="submission" date="2022-01" db="EMBL/GenBank/DDBJ databases">
        <authorList>
            <person name="Braso-Vives M."/>
        </authorList>
    </citation>
    <scope>NUCLEOTIDE SEQUENCE</scope>
</reference>